<dbReference type="FunFam" id="3.20.20.100:FF:000015">
    <property type="entry name" value="Oxidoreductase, aldo/keto reductase family"/>
    <property type="match status" value="1"/>
</dbReference>
<keyword evidence="2" id="KW-0560">Oxidoreductase</keyword>
<dbReference type="PANTHER" id="PTHR43827">
    <property type="entry name" value="2,5-DIKETO-D-GLUCONIC ACID REDUCTASE"/>
    <property type="match status" value="1"/>
</dbReference>
<feature type="compositionally biased region" description="Low complexity" evidence="3">
    <location>
        <begin position="38"/>
        <end position="55"/>
    </location>
</feature>
<dbReference type="PRINTS" id="PR00069">
    <property type="entry name" value="ALDKETRDTASE"/>
</dbReference>
<dbReference type="PANTHER" id="PTHR43827:SF13">
    <property type="entry name" value="ALDO_KETO REDUCTASE FAMILY PROTEIN"/>
    <property type="match status" value="1"/>
</dbReference>
<dbReference type="InterPro" id="IPR023210">
    <property type="entry name" value="NADP_OxRdtase_dom"/>
</dbReference>
<dbReference type="GO" id="GO:0016491">
    <property type="term" value="F:oxidoreductase activity"/>
    <property type="evidence" value="ECO:0007669"/>
    <property type="project" value="UniProtKB-KW"/>
</dbReference>
<organism evidence="5 6">
    <name type="scientific">Lasallia pustulata</name>
    <dbReference type="NCBI Taxonomy" id="136370"/>
    <lineage>
        <taxon>Eukaryota</taxon>
        <taxon>Fungi</taxon>
        <taxon>Dikarya</taxon>
        <taxon>Ascomycota</taxon>
        <taxon>Pezizomycotina</taxon>
        <taxon>Lecanoromycetes</taxon>
        <taxon>OSLEUM clade</taxon>
        <taxon>Umbilicariomycetidae</taxon>
        <taxon>Umbilicariales</taxon>
        <taxon>Umbilicariaceae</taxon>
        <taxon>Lasallia</taxon>
    </lineage>
</organism>
<gene>
    <name evidence="5" type="ORF">FRX48_03921</name>
</gene>
<evidence type="ECO:0000256" key="1">
    <source>
        <dbReference type="ARBA" id="ARBA00007905"/>
    </source>
</evidence>
<dbReference type="InterPro" id="IPR036812">
    <property type="entry name" value="NAD(P)_OxRdtase_dom_sf"/>
</dbReference>
<name>A0A5M8PQC6_9LECA</name>
<comment type="caution">
    <text evidence="5">The sequence shown here is derived from an EMBL/GenBank/DDBJ whole genome shotgun (WGS) entry which is preliminary data.</text>
</comment>
<feature type="region of interest" description="Disordered" evidence="3">
    <location>
        <begin position="1"/>
        <end position="55"/>
    </location>
</feature>
<proteinExistence type="inferred from homology"/>
<dbReference type="PROSITE" id="PS00062">
    <property type="entry name" value="ALDOKETO_REDUCTASE_2"/>
    <property type="match status" value="1"/>
</dbReference>
<reference evidence="5 6" key="1">
    <citation type="submission" date="2019-09" db="EMBL/GenBank/DDBJ databases">
        <title>The hologenome of the rock-dwelling lichen Lasallia pustulata.</title>
        <authorList>
            <person name="Greshake Tzovaras B."/>
            <person name="Segers F."/>
            <person name="Bicker A."/>
            <person name="Dal Grande F."/>
            <person name="Otte J."/>
            <person name="Hankeln T."/>
            <person name="Schmitt I."/>
            <person name="Ebersberger I."/>
        </authorList>
    </citation>
    <scope>NUCLEOTIDE SEQUENCE [LARGE SCALE GENOMIC DNA]</scope>
    <source>
        <strain evidence="5">A1-1</strain>
    </source>
</reference>
<dbReference type="AlphaFoldDB" id="A0A5M8PQC6"/>
<evidence type="ECO:0000256" key="2">
    <source>
        <dbReference type="ARBA" id="ARBA00023002"/>
    </source>
</evidence>
<feature type="domain" description="NADP-dependent oxidoreductase" evidence="4">
    <location>
        <begin position="82"/>
        <end position="311"/>
    </location>
</feature>
<evidence type="ECO:0000259" key="4">
    <source>
        <dbReference type="Pfam" id="PF00248"/>
    </source>
</evidence>
<evidence type="ECO:0000256" key="3">
    <source>
        <dbReference type="SAM" id="MobiDB-lite"/>
    </source>
</evidence>
<dbReference type="EMBL" id="VXIT01000006">
    <property type="protein sequence ID" value="KAA6411771.1"/>
    <property type="molecule type" value="Genomic_DNA"/>
</dbReference>
<dbReference type="Proteomes" id="UP000324767">
    <property type="component" value="Unassembled WGS sequence"/>
</dbReference>
<protein>
    <submittedName>
        <fullName evidence="5">Alcohol dehydrogenase</fullName>
    </submittedName>
</protein>
<dbReference type="Gene3D" id="3.20.20.100">
    <property type="entry name" value="NADP-dependent oxidoreductase domain"/>
    <property type="match status" value="1"/>
</dbReference>
<accession>A0A5M8PQC6</accession>
<dbReference type="CDD" id="cd19071">
    <property type="entry name" value="AKR_AKR1-5-like"/>
    <property type="match status" value="1"/>
</dbReference>
<dbReference type="SUPFAM" id="SSF51430">
    <property type="entry name" value="NAD(P)-linked oxidoreductase"/>
    <property type="match status" value="1"/>
</dbReference>
<dbReference type="PROSITE" id="PS00798">
    <property type="entry name" value="ALDOKETO_REDUCTASE_1"/>
    <property type="match status" value="1"/>
</dbReference>
<dbReference type="OrthoDB" id="416253at2759"/>
<sequence>MRGGMQKQIHPHHSPLPDHLQPAQVQQEQHHQTHHPQHAPTMPSTKLTLTSTLPLPSTPHTIPRLGFGVYLSPPPTCSTSCATALRTGYRHIDTAQYYGNEAAVGHAIRASGIPRSEIFVTTKILAAGGSEELSYRKCVESVEKIDAGDGGYVDLFLIHSASGGAQKRREMWGALERLWREGRARAIGVSNFGVGHVEEMKGWGGLWPPMVNQIELHPWCQQRAIVKYCQDNGIVVEAYSPLVRNQRAHDPTLVGLAEKHGKTAAQVLIRYCLQKNWVPLPKSDTPSRIEENADVYGFELDEEDMKTLDRLDMGREGAIVEAVKNE</sequence>
<evidence type="ECO:0000313" key="5">
    <source>
        <dbReference type="EMBL" id="KAA6411771.1"/>
    </source>
</evidence>
<dbReference type="PROSITE" id="PS00063">
    <property type="entry name" value="ALDOKETO_REDUCTASE_3"/>
    <property type="match status" value="1"/>
</dbReference>
<dbReference type="Pfam" id="PF00248">
    <property type="entry name" value="Aldo_ket_red"/>
    <property type="match status" value="1"/>
</dbReference>
<comment type="similarity">
    <text evidence="1">Belongs to the aldo/keto reductase family.</text>
</comment>
<dbReference type="InterPro" id="IPR020471">
    <property type="entry name" value="AKR"/>
</dbReference>
<dbReference type="InterPro" id="IPR018170">
    <property type="entry name" value="Aldo/ket_reductase_CS"/>
</dbReference>
<evidence type="ECO:0000313" key="6">
    <source>
        <dbReference type="Proteomes" id="UP000324767"/>
    </source>
</evidence>